<dbReference type="RefSeq" id="WP_376981465.1">
    <property type="nucleotide sequence ID" value="NZ_JBHLSV010000016.1"/>
</dbReference>
<name>A0ABV6RGC1_9MICO</name>
<evidence type="ECO:0000313" key="4">
    <source>
        <dbReference type="Proteomes" id="UP001589793"/>
    </source>
</evidence>
<proteinExistence type="predicted"/>
<evidence type="ECO:0000256" key="1">
    <source>
        <dbReference type="SAM" id="MobiDB-lite"/>
    </source>
</evidence>
<gene>
    <name evidence="3" type="ORF">ACFFF6_13225</name>
</gene>
<keyword evidence="4" id="KW-1185">Reference proteome</keyword>
<keyword evidence="2" id="KW-1133">Transmembrane helix</keyword>
<evidence type="ECO:0008006" key="5">
    <source>
        <dbReference type="Google" id="ProtNLM"/>
    </source>
</evidence>
<sequence>MPTTPAAGNRVVLGTAGILLILGAAVATADRLGATDALPAQLRPGIPHRDTVIADIAAAHQSWLLPAAAALALLAVLLGALLLRAQLPARRTSARLQISDPEGRSLASLEPAVLEHALEDRLEGVPGIRRVDVRASGSVRELRLRAVLETAPDAELRRCVPRTRQILHEDSALALGTAPRAVDVLVRVAPAAPRRRDASLVPGVPGSAHGAPAREHEVAPMPAREGS</sequence>
<feature type="transmembrane region" description="Helical" evidence="2">
    <location>
        <begin position="63"/>
        <end position="83"/>
    </location>
</feature>
<evidence type="ECO:0000313" key="3">
    <source>
        <dbReference type="EMBL" id="MFC0674923.1"/>
    </source>
</evidence>
<keyword evidence="2" id="KW-0812">Transmembrane</keyword>
<protein>
    <recommendedName>
        <fullName evidence="5">Alkaline shock response membrane anchor protein AmaP</fullName>
    </recommendedName>
</protein>
<feature type="region of interest" description="Disordered" evidence="1">
    <location>
        <begin position="195"/>
        <end position="227"/>
    </location>
</feature>
<dbReference type="EMBL" id="JBHLSV010000016">
    <property type="protein sequence ID" value="MFC0674923.1"/>
    <property type="molecule type" value="Genomic_DNA"/>
</dbReference>
<reference evidence="3 4" key="1">
    <citation type="submission" date="2024-09" db="EMBL/GenBank/DDBJ databases">
        <authorList>
            <person name="Sun Q."/>
            <person name="Mori K."/>
        </authorList>
    </citation>
    <scope>NUCLEOTIDE SEQUENCE [LARGE SCALE GENOMIC DNA]</scope>
    <source>
        <strain evidence="3 4">CICC 10874</strain>
    </source>
</reference>
<evidence type="ECO:0000256" key="2">
    <source>
        <dbReference type="SAM" id="Phobius"/>
    </source>
</evidence>
<accession>A0ABV6RGC1</accession>
<organism evidence="3 4">
    <name type="scientific">Brachybacterium hainanense</name>
    <dbReference type="NCBI Taxonomy" id="1541174"/>
    <lineage>
        <taxon>Bacteria</taxon>
        <taxon>Bacillati</taxon>
        <taxon>Actinomycetota</taxon>
        <taxon>Actinomycetes</taxon>
        <taxon>Micrococcales</taxon>
        <taxon>Dermabacteraceae</taxon>
        <taxon>Brachybacterium</taxon>
    </lineage>
</organism>
<keyword evidence="2" id="KW-0472">Membrane</keyword>
<dbReference type="Proteomes" id="UP001589793">
    <property type="component" value="Unassembled WGS sequence"/>
</dbReference>
<comment type="caution">
    <text evidence="3">The sequence shown here is derived from an EMBL/GenBank/DDBJ whole genome shotgun (WGS) entry which is preliminary data.</text>
</comment>